<feature type="domain" description="ACB" evidence="10">
    <location>
        <begin position="192"/>
        <end position="277"/>
    </location>
</feature>
<evidence type="ECO:0000256" key="4">
    <source>
        <dbReference type="ARBA" id="ARBA00022490"/>
    </source>
</evidence>
<dbReference type="GO" id="GO:0000062">
    <property type="term" value="F:fatty-acyl-CoA binding"/>
    <property type="evidence" value="ECO:0000318"/>
    <property type="project" value="GO_Central"/>
</dbReference>
<dbReference type="STRING" id="9544.ENSMMUP00000070090"/>
<dbReference type="SMR" id="A0A5F7ZY74"/>
<dbReference type="PANTHER" id="PTHR23310:SF13">
    <property type="entry name" value="DIAZEPAM-BINDING INHIBITOR-LIKE 5"/>
    <property type="match status" value="1"/>
</dbReference>
<comment type="subcellular location">
    <subcellularLocation>
        <location evidence="1">Cytoplasm</location>
    </subcellularLocation>
</comment>
<evidence type="ECO:0000256" key="2">
    <source>
        <dbReference type="ARBA" id="ARBA00005567"/>
    </source>
</evidence>
<dbReference type="CDD" id="cd00435">
    <property type="entry name" value="ACBP"/>
    <property type="match status" value="1"/>
</dbReference>
<dbReference type="Bgee" id="ENSMMUG00000050361">
    <property type="expression patterns" value="Expressed in testis and 14 other cell types or tissues"/>
</dbReference>
<dbReference type="VEuPathDB" id="HostDB:ENSMMUG00000050361"/>
<feature type="compositionally biased region" description="Low complexity" evidence="9">
    <location>
        <begin position="163"/>
        <end position="175"/>
    </location>
</feature>
<proteinExistence type="inferred from homology"/>
<dbReference type="GO" id="GO:0006631">
    <property type="term" value="P:fatty acid metabolic process"/>
    <property type="evidence" value="ECO:0000318"/>
    <property type="project" value="GO_Central"/>
</dbReference>
<feature type="region of interest" description="Disordered" evidence="9">
    <location>
        <begin position="163"/>
        <end position="186"/>
    </location>
</feature>
<sequence length="336" mass="36785">RAKRTAPPSGRGLPPTLRYQASLPRPLRTVPCPGPLLGSQRVRLTSPRPRIHPHPVTPGVPRTQLTATERLPRAAHYPARPHRARLPLPRVQSAPHTVPQRAPAARRRPLQTAAARILDAFDGCSSPENAPCEPKRGGVAPVRGTPSLQPVLEKTQTSCACLRSPLRSSSNRHSNSPPPASSTRHRLHPLMCQVEFELARAALKQLKGPVSDPEKLLIYGLYKQATQGDCGVPAPPASDVKARAKWEAWSANKGVSKMDAMRSYAAKVEELKKKEVGGREREQRGVQDGRREELGGQSEELKKEVGGMEREQRGVQDGRHEGLRGQSEEVKEEEAG</sequence>
<evidence type="ECO:0000256" key="8">
    <source>
        <dbReference type="ARBA" id="ARBA00077252"/>
    </source>
</evidence>
<evidence type="ECO:0000259" key="10">
    <source>
        <dbReference type="PROSITE" id="PS51228"/>
    </source>
</evidence>
<reference evidence="11" key="2">
    <citation type="submission" date="2019-01" db="EMBL/GenBank/DDBJ databases">
        <authorList>
            <person name="Graves T."/>
            <person name="Eichler E.E."/>
            <person name="Wilson R.K."/>
        </authorList>
    </citation>
    <scope>NUCLEOTIDE SEQUENCE [LARGE SCALE GENOMIC DNA]</scope>
    <source>
        <strain evidence="11">17573</strain>
    </source>
</reference>
<protein>
    <recommendedName>
        <fullName evidence="7">Diazepam-binding inhibitor-like 5</fullName>
    </recommendedName>
    <alternativeName>
        <fullName evidence="8">Endozepine-like peptide</fullName>
    </alternativeName>
</protein>
<dbReference type="Pfam" id="PF00887">
    <property type="entry name" value="ACBP"/>
    <property type="match status" value="1"/>
</dbReference>
<dbReference type="PANTHER" id="PTHR23310">
    <property type="entry name" value="ACYL-COA-BINDING PROTEIN, ACBP"/>
    <property type="match status" value="1"/>
</dbReference>
<dbReference type="Gene3D" id="1.20.80.10">
    <property type="match status" value="1"/>
</dbReference>
<dbReference type="SUPFAM" id="SSF47027">
    <property type="entry name" value="Acyl-CoA binding protein"/>
    <property type="match status" value="1"/>
</dbReference>
<reference evidence="11" key="4">
    <citation type="submission" date="2025-09" db="UniProtKB">
        <authorList>
            <consortium name="Ensembl"/>
        </authorList>
    </citation>
    <scope>IDENTIFICATION</scope>
    <source>
        <strain evidence="11">17573</strain>
    </source>
</reference>
<evidence type="ECO:0000256" key="9">
    <source>
        <dbReference type="SAM" id="MobiDB-lite"/>
    </source>
</evidence>
<dbReference type="GeneTree" id="ENSGT00940000163490"/>
<accession>A0A5F7ZY74</accession>
<dbReference type="PaxDb" id="9544-ENSMMUP00000035466"/>
<name>A0A5F7ZY74_MACMU</name>
<dbReference type="InterPro" id="IPR035984">
    <property type="entry name" value="Acyl-CoA-binding_sf"/>
</dbReference>
<dbReference type="GO" id="GO:0005737">
    <property type="term" value="C:cytoplasm"/>
    <property type="evidence" value="ECO:0007669"/>
    <property type="project" value="UniProtKB-SubCell"/>
</dbReference>
<keyword evidence="3" id="KW-0813">Transport</keyword>
<evidence type="ECO:0000313" key="12">
    <source>
        <dbReference type="Proteomes" id="UP000006718"/>
    </source>
</evidence>
<evidence type="ECO:0000313" key="11">
    <source>
        <dbReference type="Ensembl" id="ENSMMUP00000070090.1"/>
    </source>
</evidence>
<keyword evidence="5" id="KW-0446">Lipid-binding</keyword>
<keyword evidence="12" id="KW-1185">Reference proteome</keyword>
<dbReference type="InterPro" id="IPR014352">
    <property type="entry name" value="FERM/acyl-CoA-bd_prot_sf"/>
</dbReference>
<dbReference type="PROSITE" id="PS51228">
    <property type="entry name" value="ACB_2"/>
    <property type="match status" value="1"/>
</dbReference>
<dbReference type="Proteomes" id="UP000006718">
    <property type="component" value="Chromosome 16"/>
</dbReference>
<evidence type="ECO:0000256" key="3">
    <source>
        <dbReference type="ARBA" id="ARBA00022448"/>
    </source>
</evidence>
<evidence type="ECO:0000256" key="7">
    <source>
        <dbReference type="ARBA" id="ARBA00074897"/>
    </source>
</evidence>
<dbReference type="InterPro" id="IPR000582">
    <property type="entry name" value="Acyl-CoA-binding_protein"/>
</dbReference>
<dbReference type="AlphaFoldDB" id="A0A5F7ZY74"/>
<reference evidence="12" key="1">
    <citation type="journal article" date="2007" name="Science">
        <title>Evolutionary and biomedical insights from the rhesus macaque genome.</title>
        <authorList>
            <person name="Gibbs R.A."/>
            <person name="Rogers J."/>
            <person name="Katze M.G."/>
            <person name="Bumgarner R."/>
            <person name="Weinstock G.M."/>
            <person name="Mardis E.R."/>
            <person name="Remington K.A."/>
            <person name="Strausberg R.L."/>
            <person name="Venter J.C."/>
            <person name="Wilson R.K."/>
            <person name="Batzer M.A."/>
            <person name="Bustamante C.D."/>
            <person name="Eichler E.E."/>
            <person name="Hahn M.W."/>
            <person name="Hardison R.C."/>
            <person name="Makova K.D."/>
            <person name="Miller W."/>
            <person name="Milosavljevic A."/>
            <person name="Palermo R.E."/>
            <person name="Siepel A."/>
            <person name="Sikela J.M."/>
            <person name="Attaway T."/>
            <person name="Bell S."/>
            <person name="Bernard K.E."/>
            <person name="Buhay C.J."/>
            <person name="Chandrabose M.N."/>
            <person name="Dao M."/>
            <person name="Davis C."/>
            <person name="Delehaunty K.D."/>
            <person name="Ding Y."/>
            <person name="Dinh H.H."/>
            <person name="Dugan-Rocha S."/>
            <person name="Fulton L.A."/>
            <person name="Gabisi R.A."/>
            <person name="Garner T.T."/>
            <person name="Godfrey J."/>
            <person name="Hawes A.C."/>
            <person name="Hernandez J."/>
            <person name="Hines S."/>
            <person name="Holder M."/>
            <person name="Hume J."/>
            <person name="Jhangiani S.N."/>
            <person name="Joshi V."/>
            <person name="Khan Z.M."/>
            <person name="Kirkness E.F."/>
            <person name="Cree A."/>
            <person name="Fowler R.G."/>
            <person name="Lee S."/>
            <person name="Lewis L.R."/>
            <person name="Li Z."/>
            <person name="Liu Y.-S."/>
            <person name="Moore S.M."/>
            <person name="Muzny D."/>
            <person name="Nazareth L.V."/>
            <person name="Ngo D.N."/>
            <person name="Okwuonu G.O."/>
            <person name="Pai G."/>
            <person name="Parker D."/>
            <person name="Paul H.A."/>
            <person name="Pfannkoch C."/>
            <person name="Pohl C.S."/>
            <person name="Rogers Y.-H.C."/>
            <person name="Ruiz S.J."/>
            <person name="Sabo A."/>
            <person name="Santibanez J."/>
            <person name="Schneider B.W."/>
            <person name="Smith S.M."/>
            <person name="Sodergren E."/>
            <person name="Svatek A.F."/>
            <person name="Utterback T.R."/>
            <person name="Vattathil S."/>
            <person name="Warren W."/>
            <person name="White C.S."/>
            <person name="Chinwalla A.T."/>
            <person name="Feng Y."/>
            <person name="Halpern A.L."/>
            <person name="Hillier L.W."/>
            <person name="Huang X."/>
            <person name="Minx P."/>
            <person name="Nelson J.O."/>
            <person name="Pepin K.H."/>
            <person name="Qin X."/>
            <person name="Sutton G.G."/>
            <person name="Venter E."/>
            <person name="Walenz B.P."/>
            <person name="Wallis J.W."/>
            <person name="Worley K.C."/>
            <person name="Yang S.-P."/>
            <person name="Jones S.M."/>
            <person name="Marra M.A."/>
            <person name="Rocchi M."/>
            <person name="Schein J.E."/>
            <person name="Baertsch R."/>
            <person name="Clarke L."/>
            <person name="Csuros M."/>
            <person name="Glasscock J."/>
            <person name="Harris R.A."/>
            <person name="Havlak P."/>
            <person name="Jackson A.R."/>
            <person name="Jiang H."/>
            <person name="Liu Y."/>
            <person name="Messina D.N."/>
            <person name="Shen Y."/>
            <person name="Song H.X.-Z."/>
            <person name="Wylie T."/>
            <person name="Zhang L."/>
            <person name="Birney E."/>
            <person name="Han K."/>
            <person name="Konkel M.K."/>
            <person name="Lee J."/>
            <person name="Smit A.F.A."/>
            <person name="Ullmer B."/>
            <person name="Wang H."/>
            <person name="Xing J."/>
            <person name="Burhans R."/>
            <person name="Cheng Z."/>
            <person name="Karro J.E."/>
            <person name="Ma J."/>
            <person name="Raney B."/>
            <person name="She X."/>
            <person name="Cox M.J."/>
            <person name="Demuth J.P."/>
            <person name="Dumas L.J."/>
            <person name="Han S.-G."/>
            <person name="Hopkins J."/>
            <person name="Karimpour-Fard A."/>
            <person name="Kim Y.H."/>
            <person name="Pollack J.R."/>
            <person name="Vinar T."/>
            <person name="Addo-Quaye C."/>
            <person name="Degenhardt J."/>
            <person name="Denby A."/>
            <person name="Hubisz M.J."/>
            <person name="Indap A."/>
            <person name="Kosiol C."/>
            <person name="Lahn B.T."/>
            <person name="Lawson H.A."/>
            <person name="Marklein A."/>
            <person name="Nielsen R."/>
            <person name="Vallender E.J."/>
            <person name="Clark A.G."/>
            <person name="Ferguson B."/>
            <person name="Hernandez R.D."/>
            <person name="Hirani K."/>
            <person name="Kehrer-Sawatzki H."/>
            <person name="Kolb J."/>
            <person name="Patil S."/>
            <person name="Pu L.-L."/>
            <person name="Ren Y."/>
            <person name="Smith D.G."/>
            <person name="Wheeler D.A."/>
            <person name="Schenck I."/>
            <person name="Ball E.V."/>
            <person name="Chen R."/>
            <person name="Cooper D.N."/>
            <person name="Giardine B."/>
            <person name="Hsu F."/>
            <person name="Kent W.J."/>
            <person name="Lesk A."/>
            <person name="Nelson D.L."/>
            <person name="O'brien W.E."/>
            <person name="Pruefer K."/>
            <person name="Stenson P.D."/>
            <person name="Wallace J.C."/>
            <person name="Ke H."/>
            <person name="Liu X.-M."/>
            <person name="Wang P."/>
            <person name="Xiang A.P."/>
            <person name="Yang F."/>
            <person name="Barber G.P."/>
            <person name="Haussler D."/>
            <person name="Karolchik D."/>
            <person name="Kern A.D."/>
            <person name="Kuhn R.M."/>
            <person name="Smith K.E."/>
            <person name="Zwieg A.S."/>
        </authorList>
    </citation>
    <scope>NUCLEOTIDE SEQUENCE [LARGE SCALE GENOMIC DNA]</scope>
    <source>
        <strain evidence="12">17573</strain>
    </source>
</reference>
<keyword evidence="4" id="KW-0963">Cytoplasm</keyword>
<reference evidence="11" key="3">
    <citation type="submission" date="2025-08" db="UniProtKB">
        <authorList>
            <consortium name="Ensembl"/>
        </authorList>
    </citation>
    <scope>IDENTIFICATION</scope>
    <source>
        <strain evidence="11">17573</strain>
    </source>
</reference>
<dbReference type="Ensembl" id="ENSMMUT00000093616.1">
    <property type="protein sequence ID" value="ENSMMUP00000070090.1"/>
    <property type="gene ID" value="ENSMMUG00000050361.1"/>
</dbReference>
<feature type="region of interest" description="Disordered" evidence="9">
    <location>
        <begin position="271"/>
        <end position="336"/>
    </location>
</feature>
<dbReference type="PRINTS" id="PR00689">
    <property type="entry name" value="ACOABINDINGP"/>
</dbReference>
<evidence type="ECO:0000256" key="1">
    <source>
        <dbReference type="ARBA" id="ARBA00004496"/>
    </source>
</evidence>
<dbReference type="FunFam" id="1.20.80.10:FF:000042">
    <property type="entry name" value="diazepam-binding inhibitor-like 5"/>
    <property type="match status" value="1"/>
</dbReference>
<organism evidence="11 12">
    <name type="scientific">Macaca mulatta</name>
    <name type="common">Rhesus macaque</name>
    <dbReference type="NCBI Taxonomy" id="9544"/>
    <lineage>
        <taxon>Eukaryota</taxon>
        <taxon>Metazoa</taxon>
        <taxon>Chordata</taxon>
        <taxon>Craniata</taxon>
        <taxon>Vertebrata</taxon>
        <taxon>Euteleostomi</taxon>
        <taxon>Mammalia</taxon>
        <taxon>Eutheria</taxon>
        <taxon>Euarchontoglires</taxon>
        <taxon>Primates</taxon>
        <taxon>Haplorrhini</taxon>
        <taxon>Catarrhini</taxon>
        <taxon>Cercopithecidae</taxon>
        <taxon>Cercopithecinae</taxon>
        <taxon>Macaca</taxon>
    </lineage>
</organism>
<dbReference type="InParanoid" id="A0A5F7ZY74"/>
<comment type="function">
    <text evidence="6">May be involved in the energy metabolism of the mature sperm.</text>
</comment>
<evidence type="ECO:0000256" key="5">
    <source>
        <dbReference type="ARBA" id="ARBA00023121"/>
    </source>
</evidence>
<feature type="region of interest" description="Disordered" evidence="9">
    <location>
        <begin position="1"/>
        <end position="39"/>
    </location>
</feature>
<comment type="similarity">
    <text evidence="2">Belongs to the ACBP family.</text>
</comment>
<evidence type="ECO:0000256" key="6">
    <source>
        <dbReference type="ARBA" id="ARBA00054229"/>
    </source>
</evidence>